<reference evidence="1" key="1">
    <citation type="journal article" date="2014" name="Genome Biol.">
        <title>Transcriptome and methylome profiling reveals relics of genome dominance in the mesopolyploid Brassica oleracea.</title>
        <authorList>
            <person name="Parkin I.A."/>
            <person name="Koh C."/>
            <person name="Tang H."/>
            <person name="Robinson S.J."/>
            <person name="Kagale S."/>
            <person name="Clarke W.E."/>
            <person name="Town C.D."/>
            <person name="Nixon J."/>
            <person name="Krishnakumar V."/>
            <person name="Bidwell S.L."/>
            <person name="Denoeud F."/>
            <person name="Belcram H."/>
            <person name="Links M.G."/>
            <person name="Just J."/>
            <person name="Clarke C."/>
            <person name="Bender T."/>
            <person name="Huebert T."/>
            <person name="Mason A.S."/>
            <person name="Pires J.C."/>
            <person name="Barker G."/>
            <person name="Moore J."/>
            <person name="Walley P.G."/>
            <person name="Manoli S."/>
            <person name="Batley J."/>
            <person name="Edwards D."/>
            <person name="Nelson M.N."/>
            <person name="Wang X."/>
            <person name="Paterson A.H."/>
            <person name="King G."/>
            <person name="Bancroft I."/>
            <person name="Chalhoub B."/>
            <person name="Sharpe A.G."/>
        </authorList>
    </citation>
    <scope>NUCLEOTIDE SEQUENCE [LARGE SCALE GENOMIC DNA]</scope>
    <source>
        <strain evidence="1">cv. TO1000</strain>
    </source>
</reference>
<dbReference type="PANTHER" id="PTHR31286">
    <property type="entry name" value="GLYCINE-RICH CELL WALL STRUCTURAL PROTEIN 1.8-LIKE"/>
    <property type="match status" value="1"/>
</dbReference>
<dbReference type="InterPro" id="IPR040256">
    <property type="entry name" value="At4g02000-like"/>
</dbReference>
<dbReference type="Gramene" id="Bo00714s030.1">
    <property type="protein sequence ID" value="Bo00714s030.1"/>
    <property type="gene ID" value="Bo00714s030"/>
</dbReference>
<dbReference type="eggNOG" id="KOG1075">
    <property type="taxonomic scope" value="Eukaryota"/>
</dbReference>
<evidence type="ECO:0000313" key="1">
    <source>
        <dbReference type="EnsemblPlants" id="Bo00714s030.1"/>
    </source>
</evidence>
<proteinExistence type="predicted"/>
<reference evidence="1" key="2">
    <citation type="submission" date="2015-06" db="UniProtKB">
        <authorList>
            <consortium name="EnsemblPlants"/>
        </authorList>
    </citation>
    <scope>IDENTIFICATION</scope>
</reference>
<evidence type="ECO:0000313" key="2">
    <source>
        <dbReference type="Proteomes" id="UP000032141"/>
    </source>
</evidence>
<name>A0A0D2ZQR6_BRAOL</name>
<dbReference type="PANTHER" id="PTHR31286:SF113">
    <property type="entry name" value="DUF4283 DOMAIN-CONTAINING PROTEIN"/>
    <property type="match status" value="1"/>
</dbReference>
<dbReference type="Proteomes" id="UP000032141">
    <property type="component" value="Unassembled WGS sequence"/>
</dbReference>
<dbReference type="HOGENOM" id="CLU_023209_0_0_1"/>
<dbReference type="AlphaFoldDB" id="A0A0D2ZQR6"/>
<accession>A0A0D2ZQR6</accession>
<protein>
    <submittedName>
        <fullName evidence="1">Uncharacterized protein</fullName>
    </submittedName>
</protein>
<sequence>MTQSLLIGNSGDQKAGEGTRKRLKISILHFDNPALIKRYAKTLIGRCMNPEEQNMKALLVNLPKIWSLEDGAVGHRFGMLSLARWQPKHAQQFPSEIMLWVKVIGVPLEFRTAPTFESIGDAIGRTVAVDVDHARVQVVVDAFKELCVETIVDFTGGECGRWIIGALWLSGTDKGFVSVVYTASKILCLVSLNQTHTQKIGYIKQGLAQMHYDIVHWVLYPI</sequence>
<dbReference type="EnsemblPlants" id="Bo00714s030.1">
    <property type="protein sequence ID" value="Bo00714s030.1"/>
    <property type="gene ID" value="Bo00714s030"/>
</dbReference>
<keyword evidence="2" id="KW-1185">Reference proteome</keyword>
<organism evidence="1 2">
    <name type="scientific">Brassica oleracea var. oleracea</name>
    <dbReference type="NCBI Taxonomy" id="109376"/>
    <lineage>
        <taxon>Eukaryota</taxon>
        <taxon>Viridiplantae</taxon>
        <taxon>Streptophyta</taxon>
        <taxon>Embryophyta</taxon>
        <taxon>Tracheophyta</taxon>
        <taxon>Spermatophyta</taxon>
        <taxon>Magnoliopsida</taxon>
        <taxon>eudicotyledons</taxon>
        <taxon>Gunneridae</taxon>
        <taxon>Pentapetalae</taxon>
        <taxon>rosids</taxon>
        <taxon>malvids</taxon>
        <taxon>Brassicales</taxon>
        <taxon>Brassicaceae</taxon>
        <taxon>Brassiceae</taxon>
        <taxon>Brassica</taxon>
    </lineage>
</organism>